<dbReference type="InterPro" id="IPR027417">
    <property type="entry name" value="P-loop_NTPase"/>
</dbReference>
<dbReference type="Proteomes" id="UP000250006">
    <property type="component" value="Unassembled WGS sequence"/>
</dbReference>
<proteinExistence type="predicted"/>
<keyword evidence="2" id="KW-0812">Transmembrane</keyword>
<dbReference type="Gene3D" id="3.40.50.300">
    <property type="entry name" value="P-loop containing nucleotide triphosphate hydrolases"/>
    <property type="match status" value="1"/>
</dbReference>
<gene>
    <name evidence="4" type="ORF">NCTC11535_01899</name>
</gene>
<organism evidence="4 5">
    <name type="scientific">Actinomyces bovis</name>
    <dbReference type="NCBI Taxonomy" id="1658"/>
    <lineage>
        <taxon>Bacteria</taxon>
        <taxon>Bacillati</taxon>
        <taxon>Actinomycetota</taxon>
        <taxon>Actinomycetes</taxon>
        <taxon>Actinomycetales</taxon>
        <taxon>Actinomycetaceae</taxon>
        <taxon>Actinomyces</taxon>
    </lineage>
</organism>
<dbReference type="EMBL" id="UAPQ01000010">
    <property type="protein sequence ID" value="SPT54189.1"/>
    <property type="molecule type" value="Genomic_DNA"/>
</dbReference>
<dbReference type="InterPro" id="IPR050742">
    <property type="entry name" value="Helicase_Restrict-Modif_Enz"/>
</dbReference>
<dbReference type="InterPro" id="IPR006935">
    <property type="entry name" value="Helicase/UvrB_N"/>
</dbReference>
<reference evidence="4 5" key="1">
    <citation type="submission" date="2018-06" db="EMBL/GenBank/DDBJ databases">
        <authorList>
            <consortium name="Pathogen Informatics"/>
            <person name="Doyle S."/>
        </authorList>
    </citation>
    <scope>NUCLEOTIDE SEQUENCE [LARGE SCALE GENOMIC DNA]</scope>
    <source>
        <strain evidence="4 5">NCTC11535</strain>
    </source>
</reference>
<dbReference type="InterPro" id="IPR003593">
    <property type="entry name" value="AAA+_ATPase"/>
</dbReference>
<evidence type="ECO:0000256" key="2">
    <source>
        <dbReference type="SAM" id="Phobius"/>
    </source>
</evidence>
<evidence type="ECO:0000259" key="3">
    <source>
        <dbReference type="PROSITE" id="PS51192"/>
    </source>
</evidence>
<dbReference type="SMART" id="SM00382">
    <property type="entry name" value="AAA"/>
    <property type="match status" value="1"/>
</dbReference>
<evidence type="ECO:0000313" key="5">
    <source>
        <dbReference type="Proteomes" id="UP000250006"/>
    </source>
</evidence>
<evidence type="ECO:0000313" key="4">
    <source>
        <dbReference type="EMBL" id="SPT54189.1"/>
    </source>
</evidence>
<feature type="region of interest" description="Disordered" evidence="1">
    <location>
        <begin position="99"/>
        <end position="118"/>
    </location>
</feature>
<dbReference type="PROSITE" id="PS51192">
    <property type="entry name" value="HELICASE_ATP_BIND_1"/>
    <property type="match status" value="1"/>
</dbReference>
<protein>
    <submittedName>
        <fullName evidence="4">Type III restriction enzyme, res subunit</fullName>
    </submittedName>
</protein>
<comment type="caution">
    <text evidence="4">The sequence shown here is derived from an EMBL/GenBank/DDBJ whole genome shotgun (WGS) entry which is preliminary data.</text>
</comment>
<sequence>MIDAPDRPLSALRFTGELRSYQSAVMEGLERESWLADGPGEDAGGRALHLVAPPGSGKTILGLTLAVREGRRALVLAPTTVIRDQWAEEARTRFAVEENPVAGAAGERRAPEESGSGRTRVRITLDSDEIGDLSIMTYQKIAAVDRSNPFTDVAREQWIEEMELAWSDRERAEAWLEELRTTNRSAYSAGLRKRAAAIRKDLRTLDPAVLEKTLHPNALRLIGAIVRAGVGTIVLDECHHLLDHWALVVHLLRAKLREAGLDPLLIGLTATPPDPQTPKEEENYSGLLGEVDYEVPTPAVIRAGDLAPFRTWAWFTDPTPAERSFIDEHAGMLDSRLSALLASPDGRSFLLEALIGPDADEGGAVPGDLALRMRRAVEADPYLALSAGRMLSRMEASTLSPLESAIVSRLPDVERPALDDRLLLVARHALTRLLPDDARAEEWRATKRLLQAFGYHLTDRGIRRGPNPIDTTLARSESKERAVLDILRLEDDPRMRAAVVTDLAQHNDRSAILDEDGEAGPGGALRCFSIIAADPFSAHLHPVLITGKHLRILAGDEELARALRAKTGAPLPVLRTSGGVAELSVEGAAPSVLVDAVAAVMTEGLVRLVVGTRGLLGEGWDCPALNTLIDLTTVTTSTATQQLHGRTLRLDPAWPRKAAHNWVLACLPPKSAEYANTRELERMERKAAHLWGLSRIGADEPGTITRGIRTLLDEHQLDAFSQDSPKRLAGKTNAATRRALVPRESSFELWRTGSTASGRVHRSVSLTKDPVFEFTTSTTPLAALASIVSLVFAVLFVVASGLWRLRDALPLLPWPVLLLITAGLVGVAVWSIGWPAFANARFLWRTRAHPTDLYRRAAIVLLDVLAQTGTISRGIDPASVIVEEGEQVRVEFSAGTHADREAATRALAEMFTPIGVSKPRHVLALGPMPEIGSSSLSGRARILAVGARIVNLATSKNPHYLAVPVQLGATRESAGRVEEAWNRLVGPARVVDVRTSEGADALVAARAQNRGGIRTSARVSDYWS</sequence>
<dbReference type="SUPFAM" id="SSF52540">
    <property type="entry name" value="P-loop containing nucleoside triphosphate hydrolases"/>
    <property type="match status" value="2"/>
</dbReference>
<dbReference type="Pfam" id="PF04851">
    <property type="entry name" value="ResIII"/>
    <property type="match status" value="1"/>
</dbReference>
<dbReference type="InterPro" id="IPR014001">
    <property type="entry name" value="Helicase_ATP-bd"/>
</dbReference>
<name>A0ABY1VQI6_9ACTO</name>
<keyword evidence="5" id="KW-1185">Reference proteome</keyword>
<evidence type="ECO:0000256" key="1">
    <source>
        <dbReference type="SAM" id="MobiDB-lite"/>
    </source>
</evidence>
<keyword evidence="2" id="KW-1133">Transmembrane helix</keyword>
<dbReference type="PANTHER" id="PTHR47396:SF1">
    <property type="entry name" value="ATP-DEPENDENT HELICASE IRC3-RELATED"/>
    <property type="match status" value="1"/>
</dbReference>
<accession>A0ABY1VQI6</accession>
<feature type="transmembrane region" description="Helical" evidence="2">
    <location>
        <begin position="815"/>
        <end position="837"/>
    </location>
</feature>
<keyword evidence="2" id="KW-0472">Membrane</keyword>
<dbReference type="RefSeq" id="WP_111837112.1">
    <property type="nucleotide sequence ID" value="NZ_UAPQ01000010.1"/>
</dbReference>
<feature type="domain" description="Helicase ATP-binding" evidence="3">
    <location>
        <begin position="39"/>
        <end position="274"/>
    </location>
</feature>
<dbReference type="PANTHER" id="PTHR47396">
    <property type="entry name" value="TYPE I RESTRICTION ENZYME ECOKI R PROTEIN"/>
    <property type="match status" value="1"/>
</dbReference>
<dbReference type="CDD" id="cd18785">
    <property type="entry name" value="SF2_C"/>
    <property type="match status" value="1"/>
</dbReference>
<dbReference type="SMART" id="SM00487">
    <property type="entry name" value="DEXDc"/>
    <property type="match status" value="1"/>
</dbReference>
<feature type="transmembrane region" description="Helical" evidence="2">
    <location>
        <begin position="781"/>
        <end position="803"/>
    </location>
</feature>